<name>A0AAU6PVZ9_9GAMM</name>
<keyword evidence="1" id="KW-0732">Signal</keyword>
<dbReference type="EMBL" id="CP093310">
    <property type="protein sequence ID" value="WXX24494.1"/>
    <property type="molecule type" value="Genomic_DNA"/>
</dbReference>
<evidence type="ECO:0000313" key="2">
    <source>
        <dbReference type="EMBL" id="WXX24494.1"/>
    </source>
</evidence>
<dbReference type="Proteomes" id="UP000829560">
    <property type="component" value="Chromosome"/>
</dbReference>
<dbReference type="KEGG" id="prae:MN210_17805"/>
<keyword evidence="3" id="KW-1185">Reference proteome</keyword>
<accession>A0AAU6PVZ9</accession>
<dbReference type="RefSeq" id="WP_338412522.1">
    <property type="nucleotide sequence ID" value="NZ_CP093310.2"/>
</dbReference>
<sequence length="198" mass="21637">MSILSPRLTSTTLSLLTLAASTLLLMPSAQAELIIHTSKDNSGRTQMVVNQDKQKELPPAQLGITPSRVDETVSLTQNKNTAGLNQSLTLYNYGNKPKKIRLNLVDLDTATGKPIEPNENTLKPWTLINPTEFSIAPGGYQTVRMAIRLPMQFAKGSHKAMLSIEQQVDNALTYDADGKGVTVEIGSRYGMPIIMNIE</sequence>
<evidence type="ECO:0000313" key="3">
    <source>
        <dbReference type="Proteomes" id="UP000829560"/>
    </source>
</evidence>
<dbReference type="AlphaFoldDB" id="A0AAU6PVZ9"/>
<reference evidence="2" key="1">
    <citation type="submission" date="2024-03" db="EMBL/GenBank/DDBJ databases">
        <title>Psychrobacter raelis sp. nov. isolated from a dog with peritonitis.</title>
        <authorList>
            <person name="Schiavone A."/>
            <person name="Manzulli V."/>
            <person name="Camarda A."/>
            <person name="Cafiero M.A."/>
            <person name="Vasco I."/>
            <person name="Marino L."/>
            <person name="Pennuzzi G."/>
            <person name="Serrecchia L."/>
            <person name="Galante D."/>
            <person name="Pugliese N."/>
        </authorList>
    </citation>
    <scope>NUCLEOTIDE SEQUENCE</scope>
    <source>
        <strain evidence="2">PraFG1</strain>
    </source>
</reference>
<protein>
    <submittedName>
        <fullName evidence="2">Uncharacterized protein</fullName>
    </submittedName>
</protein>
<evidence type="ECO:0000256" key="1">
    <source>
        <dbReference type="SAM" id="SignalP"/>
    </source>
</evidence>
<feature type="signal peptide" evidence="1">
    <location>
        <begin position="1"/>
        <end position="31"/>
    </location>
</feature>
<organism evidence="2 3">
    <name type="scientific">Psychrobacter raelei</name>
    <dbReference type="NCBI Taxonomy" id="2565531"/>
    <lineage>
        <taxon>Bacteria</taxon>
        <taxon>Pseudomonadati</taxon>
        <taxon>Pseudomonadota</taxon>
        <taxon>Gammaproteobacteria</taxon>
        <taxon>Moraxellales</taxon>
        <taxon>Moraxellaceae</taxon>
        <taxon>Psychrobacter</taxon>
    </lineage>
</organism>
<feature type="chain" id="PRO_5043660762" evidence="1">
    <location>
        <begin position="32"/>
        <end position="198"/>
    </location>
</feature>
<gene>
    <name evidence="2" type="ORF">MN210_17805</name>
</gene>
<proteinExistence type="predicted"/>